<dbReference type="AlphaFoldDB" id="A0AAD7C1E3"/>
<evidence type="ECO:0000313" key="2">
    <source>
        <dbReference type="Proteomes" id="UP001221142"/>
    </source>
</evidence>
<dbReference type="EMBL" id="JARKIF010000006">
    <property type="protein sequence ID" value="KAJ7636453.1"/>
    <property type="molecule type" value="Genomic_DNA"/>
</dbReference>
<keyword evidence="2" id="KW-1185">Reference proteome</keyword>
<proteinExistence type="predicted"/>
<protein>
    <submittedName>
        <fullName evidence="1">Uncharacterized protein</fullName>
    </submittedName>
</protein>
<comment type="caution">
    <text evidence="1">The sequence shown here is derived from an EMBL/GenBank/DDBJ whole genome shotgun (WGS) entry which is preliminary data.</text>
</comment>
<evidence type="ECO:0000313" key="1">
    <source>
        <dbReference type="EMBL" id="KAJ7636453.1"/>
    </source>
</evidence>
<name>A0AAD7C1E3_9AGAR</name>
<organism evidence="1 2">
    <name type="scientific">Roridomyces roridus</name>
    <dbReference type="NCBI Taxonomy" id="1738132"/>
    <lineage>
        <taxon>Eukaryota</taxon>
        <taxon>Fungi</taxon>
        <taxon>Dikarya</taxon>
        <taxon>Basidiomycota</taxon>
        <taxon>Agaricomycotina</taxon>
        <taxon>Agaricomycetes</taxon>
        <taxon>Agaricomycetidae</taxon>
        <taxon>Agaricales</taxon>
        <taxon>Marasmiineae</taxon>
        <taxon>Mycenaceae</taxon>
        <taxon>Roridomyces</taxon>
    </lineage>
</organism>
<reference evidence="1" key="1">
    <citation type="submission" date="2023-03" db="EMBL/GenBank/DDBJ databases">
        <title>Massive genome expansion in bonnet fungi (Mycena s.s.) driven by repeated elements and novel gene families across ecological guilds.</title>
        <authorList>
            <consortium name="Lawrence Berkeley National Laboratory"/>
            <person name="Harder C.B."/>
            <person name="Miyauchi S."/>
            <person name="Viragh M."/>
            <person name="Kuo A."/>
            <person name="Thoen E."/>
            <person name="Andreopoulos B."/>
            <person name="Lu D."/>
            <person name="Skrede I."/>
            <person name="Drula E."/>
            <person name="Henrissat B."/>
            <person name="Morin E."/>
            <person name="Kohler A."/>
            <person name="Barry K."/>
            <person name="LaButti K."/>
            <person name="Morin E."/>
            <person name="Salamov A."/>
            <person name="Lipzen A."/>
            <person name="Mereny Z."/>
            <person name="Hegedus B."/>
            <person name="Baldrian P."/>
            <person name="Stursova M."/>
            <person name="Weitz H."/>
            <person name="Taylor A."/>
            <person name="Grigoriev I.V."/>
            <person name="Nagy L.G."/>
            <person name="Martin F."/>
            <person name="Kauserud H."/>
        </authorList>
    </citation>
    <scope>NUCLEOTIDE SEQUENCE</scope>
    <source>
        <strain evidence="1">9284</strain>
    </source>
</reference>
<sequence length="128" mass="13749">MGAPAGFGLTALWQCIVLYWQHSVFFVVSTTCIECILKTSSEVVAIAPTIEDTYGERLMRWQGYTAAGMMGLRIVRTDSCQEAFKDAPESSTSLDTIHPPASALSMSCASGQCYSVAGDVDSVIRLAV</sequence>
<gene>
    <name evidence="1" type="ORF">FB45DRAFT_1138115</name>
</gene>
<dbReference type="Proteomes" id="UP001221142">
    <property type="component" value="Unassembled WGS sequence"/>
</dbReference>
<accession>A0AAD7C1E3</accession>